<evidence type="ECO:0000256" key="1">
    <source>
        <dbReference type="SAM" id="MobiDB-lite"/>
    </source>
</evidence>
<dbReference type="Gene3D" id="3.30.40.10">
    <property type="entry name" value="Zinc/RING finger domain, C3HC4 (zinc finger)"/>
    <property type="match status" value="1"/>
</dbReference>
<dbReference type="UniPathway" id="UPA00143"/>
<reference evidence="3" key="1">
    <citation type="journal article" date="2020" name="bioRxiv">
        <title>Comparative genomics of Chlamydomonas.</title>
        <authorList>
            <person name="Craig R.J."/>
            <person name="Hasan A.R."/>
            <person name="Ness R.W."/>
            <person name="Keightley P.D."/>
        </authorList>
    </citation>
    <scope>NUCLEOTIDE SEQUENCE</scope>
    <source>
        <strain evidence="3">CCAP 11/70</strain>
    </source>
</reference>
<feature type="domain" description="U-box" evidence="2">
    <location>
        <begin position="314"/>
        <end position="389"/>
    </location>
</feature>
<comment type="caution">
    <text evidence="3">The sequence shown here is derived from an EMBL/GenBank/DDBJ whole genome shotgun (WGS) entry which is preliminary data.</text>
</comment>
<accession>A0A836BZ85</accession>
<dbReference type="PANTHER" id="PTHR23315">
    <property type="entry name" value="U BOX DOMAIN-CONTAINING"/>
    <property type="match status" value="1"/>
</dbReference>
<sequence length="647" mass="66298">MAAPAGCIQAISELADAIGDLALSDVSTVERAKLSTCFGDVAALTGTLSGALSSVPGLRAGVKLWCALREIESTLVAVLQALQEATGKGPTVLWLQADLLVARFNTASARLAAALGQLEEEQSSAANSRRASYDAAGAYAGGGAGAGQAEDEAAALEALRCIRRRLQHQRFALEPGHAESLERFRHAAAGMQALFGDLSGAASCMLRATQGEPGPRLTKPAFSAVVNELSAEAELLSLAAAQCSAAAGPGPLSPQAVRAVRRSGGGAGTLALEPLESTARARQAEAAERCEQEALALRLMMDVVRAQHVDPDAEAPLEFVCPLTHTVMHDPVILHETGHSYERPALINWWNKGNHFCPRSGQHLKRLSYTPNHSLRAAIERWRLHSDMQLTFRPVLDSLAAEQRRAPPAPTSTAAPSERPPPLLLPQQREAFAQAQLASLSLLSLDSAPRSQPQPPQPAPHQRHSQQPQTGHGGGLLGGGPSAADAGWRQSSWSHPLVCSAGGVGGGGLQPPLSELALLDARRAISCGNGESGTATSSVALQARALPGPMHEGPALMGLAPYGLAGAAAVGVAAEEAGFECSASGGSVSSSTSGVADTAGGLSSAVSMGSGSELEPCLREGAKRRGVFGAPAALGAAAVGPVAVGGR</sequence>
<feature type="region of interest" description="Disordered" evidence="1">
    <location>
        <begin position="402"/>
        <end position="423"/>
    </location>
</feature>
<dbReference type="GO" id="GO:0004842">
    <property type="term" value="F:ubiquitin-protein transferase activity"/>
    <property type="evidence" value="ECO:0007669"/>
    <property type="project" value="InterPro"/>
</dbReference>
<protein>
    <recommendedName>
        <fullName evidence="2">U-box domain-containing protein</fullName>
    </recommendedName>
</protein>
<name>A0A836BZ85_9CHLO</name>
<dbReference type="EMBL" id="JAEHOE010000036">
    <property type="protein sequence ID" value="KAG2493692.1"/>
    <property type="molecule type" value="Genomic_DNA"/>
</dbReference>
<dbReference type="Pfam" id="PF04564">
    <property type="entry name" value="U-box"/>
    <property type="match status" value="1"/>
</dbReference>
<evidence type="ECO:0000313" key="4">
    <source>
        <dbReference type="Proteomes" id="UP000612055"/>
    </source>
</evidence>
<feature type="compositionally biased region" description="Gly residues" evidence="1">
    <location>
        <begin position="471"/>
        <end position="481"/>
    </location>
</feature>
<dbReference type="GO" id="GO:0016567">
    <property type="term" value="P:protein ubiquitination"/>
    <property type="evidence" value="ECO:0007669"/>
    <property type="project" value="UniProtKB-UniPathway"/>
</dbReference>
<dbReference type="OrthoDB" id="2016400at2759"/>
<evidence type="ECO:0000313" key="3">
    <source>
        <dbReference type="EMBL" id="KAG2493692.1"/>
    </source>
</evidence>
<dbReference type="InterPro" id="IPR013083">
    <property type="entry name" value="Znf_RING/FYVE/PHD"/>
</dbReference>
<dbReference type="Proteomes" id="UP000612055">
    <property type="component" value="Unassembled WGS sequence"/>
</dbReference>
<dbReference type="SUPFAM" id="SSF57850">
    <property type="entry name" value="RING/U-box"/>
    <property type="match status" value="1"/>
</dbReference>
<dbReference type="PANTHER" id="PTHR23315:SF7">
    <property type="entry name" value="U-BOX DOMAIN-CONTAINING PROTEIN 4"/>
    <property type="match status" value="1"/>
</dbReference>
<dbReference type="PROSITE" id="PS51698">
    <property type="entry name" value="U_BOX"/>
    <property type="match status" value="1"/>
</dbReference>
<evidence type="ECO:0000259" key="2">
    <source>
        <dbReference type="PROSITE" id="PS51698"/>
    </source>
</evidence>
<dbReference type="SMART" id="SM00504">
    <property type="entry name" value="Ubox"/>
    <property type="match status" value="1"/>
</dbReference>
<feature type="region of interest" description="Disordered" evidence="1">
    <location>
        <begin position="446"/>
        <end position="489"/>
    </location>
</feature>
<gene>
    <name evidence="3" type="ORF">HYH03_008206</name>
</gene>
<dbReference type="AlphaFoldDB" id="A0A836BZ85"/>
<proteinExistence type="predicted"/>
<keyword evidence="4" id="KW-1185">Reference proteome</keyword>
<dbReference type="InterPro" id="IPR003613">
    <property type="entry name" value="Ubox_domain"/>
</dbReference>
<organism evidence="3 4">
    <name type="scientific">Edaphochlamys debaryana</name>
    <dbReference type="NCBI Taxonomy" id="47281"/>
    <lineage>
        <taxon>Eukaryota</taxon>
        <taxon>Viridiplantae</taxon>
        <taxon>Chlorophyta</taxon>
        <taxon>core chlorophytes</taxon>
        <taxon>Chlorophyceae</taxon>
        <taxon>CS clade</taxon>
        <taxon>Chlamydomonadales</taxon>
        <taxon>Chlamydomonadales incertae sedis</taxon>
        <taxon>Edaphochlamys</taxon>
    </lineage>
</organism>